<name>A0A1J5E0H6_9BACT</name>
<dbReference type="STRING" id="1817895.AUJ95_02585"/>
<dbReference type="EMBL" id="MNYI01000067">
    <property type="protein sequence ID" value="OIP41900.1"/>
    <property type="molecule type" value="Genomic_DNA"/>
</dbReference>
<proteinExistence type="predicted"/>
<gene>
    <name evidence="1" type="ORF">AUJ95_02585</name>
</gene>
<accession>A0A1J5E0H6</accession>
<comment type="caution">
    <text evidence="1">The sequence shown here is derived from an EMBL/GenBank/DDBJ whole genome shotgun (WGS) entry which is preliminary data.</text>
</comment>
<evidence type="ECO:0000313" key="1">
    <source>
        <dbReference type="EMBL" id="OIP41900.1"/>
    </source>
</evidence>
<sequence>MHWSEIRIAYPDQWLIIEALESYTMPDGRRQLGHLAVVEMCSDGSMAMQRYRQLHQQYPFREFYFVHTSRGEIDILEREWLGIRRSHAAFAER</sequence>
<protein>
    <submittedName>
        <fullName evidence="1">Uncharacterized protein</fullName>
    </submittedName>
</protein>
<organism evidence="1 2">
    <name type="scientific">Candidatus Desantisbacteria bacterium CG2_30_40_21</name>
    <dbReference type="NCBI Taxonomy" id="1817895"/>
    <lineage>
        <taxon>Bacteria</taxon>
        <taxon>Candidatus Desantisiibacteriota</taxon>
    </lineage>
</organism>
<dbReference type="Proteomes" id="UP000183085">
    <property type="component" value="Unassembled WGS sequence"/>
</dbReference>
<evidence type="ECO:0000313" key="2">
    <source>
        <dbReference type="Proteomes" id="UP000183085"/>
    </source>
</evidence>
<dbReference type="AlphaFoldDB" id="A0A1J5E0H6"/>
<reference evidence="1 2" key="1">
    <citation type="journal article" date="2016" name="Environ. Microbiol.">
        <title>Genomic resolution of a cold subsurface aquifer community provides metabolic insights for novel microbes adapted to high CO concentrations.</title>
        <authorList>
            <person name="Probst A.J."/>
            <person name="Castelle C.J."/>
            <person name="Singh A."/>
            <person name="Brown C.T."/>
            <person name="Anantharaman K."/>
            <person name="Sharon I."/>
            <person name="Hug L.A."/>
            <person name="Burstein D."/>
            <person name="Emerson J.B."/>
            <person name="Thomas B.C."/>
            <person name="Banfield J.F."/>
        </authorList>
    </citation>
    <scope>NUCLEOTIDE SEQUENCE [LARGE SCALE GENOMIC DNA]</scope>
    <source>
        <strain evidence="1">CG2_30_40_21</strain>
    </source>
</reference>